<evidence type="ECO:0000256" key="1">
    <source>
        <dbReference type="ARBA" id="ARBA00023002"/>
    </source>
</evidence>
<name>A0ABV7V1U2_9SPHN</name>
<dbReference type="InterPro" id="IPR036188">
    <property type="entry name" value="FAD/NAD-bd_sf"/>
</dbReference>
<evidence type="ECO:0000313" key="4">
    <source>
        <dbReference type="Proteomes" id="UP001595683"/>
    </source>
</evidence>
<dbReference type="GO" id="GO:0016491">
    <property type="term" value="F:oxidoreductase activity"/>
    <property type="evidence" value="ECO:0007669"/>
    <property type="project" value="UniProtKB-KW"/>
</dbReference>
<keyword evidence="1 3" id="KW-0560">Oxidoreductase</keyword>
<feature type="domain" description="FAD dependent oxidoreductase" evidence="2">
    <location>
        <begin position="38"/>
        <end position="391"/>
    </location>
</feature>
<gene>
    <name evidence="3" type="ORF">ACFOOT_05175</name>
</gene>
<dbReference type="EMBL" id="JBHRYE010000010">
    <property type="protein sequence ID" value="MFC3670806.1"/>
    <property type="molecule type" value="Genomic_DNA"/>
</dbReference>
<comment type="caution">
    <text evidence="3">The sequence shown here is derived from an EMBL/GenBank/DDBJ whole genome shotgun (WGS) entry which is preliminary data.</text>
</comment>
<dbReference type="InterPro" id="IPR006076">
    <property type="entry name" value="FAD-dep_OxRdtase"/>
</dbReference>
<dbReference type="SUPFAM" id="SSF51905">
    <property type="entry name" value="FAD/NAD(P)-binding domain"/>
    <property type="match status" value="1"/>
</dbReference>
<dbReference type="PANTHER" id="PTHR13847">
    <property type="entry name" value="SARCOSINE DEHYDROGENASE-RELATED"/>
    <property type="match status" value="1"/>
</dbReference>
<protein>
    <submittedName>
        <fullName evidence="3">NAD(P)/FAD-dependent oxidoreductase</fullName>
        <ecNumber evidence="3">1.-.-.-</ecNumber>
    </submittedName>
</protein>
<dbReference type="PANTHER" id="PTHR13847:SF249">
    <property type="entry name" value="OXIDOREDUCTASE-RELATED"/>
    <property type="match status" value="1"/>
</dbReference>
<evidence type="ECO:0000259" key="2">
    <source>
        <dbReference type="Pfam" id="PF01266"/>
    </source>
</evidence>
<organism evidence="3 4">
    <name type="scientific">Novosphingobium pokkalii</name>
    <dbReference type="NCBI Taxonomy" id="1770194"/>
    <lineage>
        <taxon>Bacteria</taxon>
        <taxon>Pseudomonadati</taxon>
        <taxon>Pseudomonadota</taxon>
        <taxon>Alphaproteobacteria</taxon>
        <taxon>Sphingomonadales</taxon>
        <taxon>Sphingomonadaceae</taxon>
        <taxon>Novosphingobium</taxon>
    </lineage>
</organism>
<proteinExistence type="predicted"/>
<dbReference type="Proteomes" id="UP001595683">
    <property type="component" value="Unassembled WGS sequence"/>
</dbReference>
<evidence type="ECO:0000313" key="3">
    <source>
        <dbReference type="EMBL" id="MFC3670806.1"/>
    </source>
</evidence>
<dbReference type="RefSeq" id="WP_229815076.1">
    <property type="nucleotide sequence ID" value="NZ_BMZP01000002.1"/>
</dbReference>
<accession>A0ABV7V1U2</accession>
<dbReference type="Gene3D" id="3.50.50.60">
    <property type="entry name" value="FAD/NAD(P)-binding domain"/>
    <property type="match status" value="1"/>
</dbReference>
<dbReference type="Gene3D" id="3.30.9.10">
    <property type="entry name" value="D-Amino Acid Oxidase, subunit A, domain 2"/>
    <property type="match status" value="1"/>
</dbReference>
<keyword evidence="4" id="KW-1185">Reference proteome</keyword>
<sequence length="436" mass="47281">MATPSPRFASIPRPHTYYSASLDDDIAWPVLEGDHSADVVVIGGGFTGVNTALELAERGHSVVLVEANRVGWGQSGRNGGQVTGSLSGEGELRKQWKSRLGAELDDFIWWLRWHGQDVIAARVARHGIACDLKRGHIHAAMKPAHMAELEETFAQGCARGMGDDLVLLDAAGVRDHLESPLYCGGLLNTRNMHLHPLKLCLGEAKAAERLGVRIFEGSAVLDIVHGSRPQVVTAHGRVTAAQVMIAGDVYHKLERRRLSGLIFPAVGGIVTTAPLGDVAKAINPHDLAVYDCRFVLDYYRLTADGRLLFGGGANYSGRESRSFADELRPAIEATFPRLKGVKIDHAWSCAMGIVINRAPQLGKLADNVWVAQGYSGHGVATSHVVAEVMAEAISGTMERFDVFAALKPVRLPLGDRLGNPLLVLGMHWYRLLENLR</sequence>
<dbReference type="EC" id="1.-.-.-" evidence="3"/>
<reference evidence="4" key="1">
    <citation type="journal article" date="2019" name="Int. J. Syst. Evol. Microbiol.">
        <title>The Global Catalogue of Microorganisms (GCM) 10K type strain sequencing project: providing services to taxonomists for standard genome sequencing and annotation.</title>
        <authorList>
            <consortium name="The Broad Institute Genomics Platform"/>
            <consortium name="The Broad Institute Genome Sequencing Center for Infectious Disease"/>
            <person name="Wu L."/>
            <person name="Ma J."/>
        </authorList>
    </citation>
    <scope>NUCLEOTIDE SEQUENCE [LARGE SCALE GENOMIC DNA]</scope>
    <source>
        <strain evidence="4">KCTC 42224</strain>
    </source>
</reference>
<dbReference type="Pfam" id="PF01266">
    <property type="entry name" value="DAO"/>
    <property type="match status" value="1"/>
</dbReference>